<dbReference type="GO" id="GO:0046872">
    <property type="term" value="F:metal ion binding"/>
    <property type="evidence" value="ECO:0007669"/>
    <property type="project" value="UniProtKB-KW"/>
</dbReference>
<evidence type="ECO:0000256" key="3">
    <source>
        <dbReference type="ARBA" id="ARBA00022670"/>
    </source>
</evidence>
<evidence type="ECO:0000256" key="2">
    <source>
        <dbReference type="ARBA" id="ARBA00010279"/>
    </source>
</evidence>
<evidence type="ECO:0000256" key="6">
    <source>
        <dbReference type="ARBA" id="ARBA00022833"/>
    </source>
</evidence>
<sequence>MFSSSVRSILIAFVLATVAAAATPALSVNLAGPRSVTGVENLKVVATITNTGDETLKILNDPRSLLSKRPVNKFSITDGRGARPAFTGVKVKYSPESAAKMGAFTVLEPGAFIDVTHDLSEGYNFTSPGAGTYDFEADRTFYIVKDNNEIGVVHADAAEAAYTAEVVGNLAVARRDESSSGLSKRATFVSCTAARQTLINAAAASAETYAANAYAYINSHTTGTTRFNTWFGTLTSARRATVLSHFKAIDGNTFSSFTYDCSCTDSSYAYVYPSQFGKVYFCGAYWNAPNTGTDSKAGTIIHEASHFTANGGTNDYAYGHSAAKSLAINNPANAVMNADSHEYFAEINPALA</sequence>
<dbReference type="GO" id="GO:0004222">
    <property type="term" value="F:metalloendopeptidase activity"/>
    <property type="evidence" value="ECO:0007669"/>
    <property type="project" value="InterPro"/>
</dbReference>
<name>A0A0C2YCV7_HEBCY</name>
<dbReference type="InterPro" id="IPR034115">
    <property type="entry name" value="M35_peptidyl-Lys"/>
</dbReference>
<keyword evidence="8" id="KW-0732">Signal</keyword>
<evidence type="ECO:0000256" key="7">
    <source>
        <dbReference type="ARBA" id="ARBA00023049"/>
    </source>
</evidence>
<keyword evidence="11" id="KW-1185">Reference proteome</keyword>
<feature type="signal peptide" evidence="8">
    <location>
        <begin position="1"/>
        <end position="21"/>
    </location>
</feature>
<protein>
    <recommendedName>
        <fullName evidence="9">Lysine-specific metallo-endopeptidase domain-containing protein</fullName>
    </recommendedName>
</protein>
<dbReference type="InterPro" id="IPR050414">
    <property type="entry name" value="Fungal_M35_metalloproteases"/>
</dbReference>
<dbReference type="Pfam" id="PF14521">
    <property type="entry name" value="Aspzincin_M35"/>
    <property type="match status" value="1"/>
</dbReference>
<evidence type="ECO:0000256" key="1">
    <source>
        <dbReference type="ARBA" id="ARBA00001947"/>
    </source>
</evidence>
<evidence type="ECO:0000313" key="11">
    <source>
        <dbReference type="Proteomes" id="UP000053424"/>
    </source>
</evidence>
<dbReference type="SMART" id="SM01351">
    <property type="entry name" value="Aspzincin_M35"/>
    <property type="match status" value="1"/>
</dbReference>
<keyword evidence="3" id="KW-0645">Protease</keyword>
<organism evidence="10 11">
    <name type="scientific">Hebeloma cylindrosporum</name>
    <dbReference type="NCBI Taxonomy" id="76867"/>
    <lineage>
        <taxon>Eukaryota</taxon>
        <taxon>Fungi</taxon>
        <taxon>Dikarya</taxon>
        <taxon>Basidiomycota</taxon>
        <taxon>Agaricomycotina</taxon>
        <taxon>Agaricomycetes</taxon>
        <taxon>Agaricomycetidae</taxon>
        <taxon>Agaricales</taxon>
        <taxon>Agaricineae</taxon>
        <taxon>Hymenogastraceae</taxon>
        <taxon>Hebeloma</taxon>
    </lineage>
</organism>
<comment type="cofactor">
    <cofactor evidence="1">
        <name>Zn(2+)</name>
        <dbReference type="ChEBI" id="CHEBI:29105"/>
    </cofactor>
</comment>
<proteinExistence type="inferred from homology"/>
<dbReference type="CDD" id="cd11306">
    <property type="entry name" value="M35_peptidyl-Lys"/>
    <property type="match status" value="1"/>
</dbReference>
<dbReference type="AlphaFoldDB" id="A0A0C2YCV7"/>
<dbReference type="EMBL" id="KN831769">
    <property type="protein sequence ID" value="KIM47618.1"/>
    <property type="molecule type" value="Genomic_DNA"/>
</dbReference>
<reference evidence="10 11" key="1">
    <citation type="submission" date="2014-04" db="EMBL/GenBank/DDBJ databases">
        <authorList>
            <consortium name="DOE Joint Genome Institute"/>
            <person name="Kuo A."/>
            <person name="Gay G."/>
            <person name="Dore J."/>
            <person name="Kohler A."/>
            <person name="Nagy L.G."/>
            <person name="Floudas D."/>
            <person name="Copeland A."/>
            <person name="Barry K.W."/>
            <person name="Cichocki N."/>
            <person name="Veneault-Fourrey C."/>
            <person name="LaButti K."/>
            <person name="Lindquist E.A."/>
            <person name="Lipzen A."/>
            <person name="Lundell T."/>
            <person name="Morin E."/>
            <person name="Murat C."/>
            <person name="Sun H."/>
            <person name="Tunlid A."/>
            <person name="Henrissat B."/>
            <person name="Grigoriev I.V."/>
            <person name="Hibbett D.S."/>
            <person name="Martin F."/>
            <person name="Nordberg H.P."/>
            <person name="Cantor M.N."/>
            <person name="Hua S.X."/>
        </authorList>
    </citation>
    <scope>NUCLEOTIDE SEQUENCE [LARGE SCALE GENOMIC DNA]</scope>
    <source>
        <strain evidence="11">h7</strain>
    </source>
</reference>
<dbReference type="Gene3D" id="3.40.390.10">
    <property type="entry name" value="Collagenase (Catalytic Domain)"/>
    <property type="match status" value="1"/>
</dbReference>
<evidence type="ECO:0000259" key="9">
    <source>
        <dbReference type="SMART" id="SM01351"/>
    </source>
</evidence>
<keyword evidence="4" id="KW-0479">Metal-binding</keyword>
<keyword evidence="5" id="KW-0378">Hydrolase</keyword>
<feature type="chain" id="PRO_5002159170" description="Lysine-specific metallo-endopeptidase domain-containing protein" evidence="8">
    <location>
        <begin position="22"/>
        <end position="352"/>
    </location>
</feature>
<dbReference type="PANTHER" id="PTHR37016:SF3">
    <property type="entry name" value="NEUTRAL PROTEASE 2-RELATED"/>
    <property type="match status" value="1"/>
</dbReference>
<accession>A0A0C2YCV7</accession>
<evidence type="ECO:0000256" key="8">
    <source>
        <dbReference type="SAM" id="SignalP"/>
    </source>
</evidence>
<dbReference type="InterPro" id="IPR024079">
    <property type="entry name" value="MetalloPept_cat_dom_sf"/>
</dbReference>
<gene>
    <name evidence="10" type="ORF">M413DRAFT_204872</name>
</gene>
<dbReference type="GO" id="GO:0006508">
    <property type="term" value="P:proteolysis"/>
    <property type="evidence" value="ECO:0007669"/>
    <property type="project" value="UniProtKB-KW"/>
</dbReference>
<dbReference type="InterPro" id="IPR029463">
    <property type="entry name" value="Lys_MEP"/>
</dbReference>
<feature type="domain" description="Lysine-specific metallo-endopeptidase" evidence="9">
    <location>
        <begin position="215"/>
        <end position="346"/>
    </location>
</feature>
<evidence type="ECO:0000256" key="5">
    <source>
        <dbReference type="ARBA" id="ARBA00022801"/>
    </source>
</evidence>
<dbReference type="HOGENOM" id="CLU_041257_0_0_1"/>
<comment type="similarity">
    <text evidence="2">Belongs to the peptidase M35 family.</text>
</comment>
<keyword evidence="7" id="KW-0482">Metalloprotease</keyword>
<dbReference type="Gene3D" id="2.60.40.2970">
    <property type="match status" value="1"/>
</dbReference>
<dbReference type="STRING" id="686832.A0A0C2YCV7"/>
<reference evidence="11" key="2">
    <citation type="submission" date="2015-01" db="EMBL/GenBank/DDBJ databases">
        <title>Evolutionary Origins and Diversification of the Mycorrhizal Mutualists.</title>
        <authorList>
            <consortium name="DOE Joint Genome Institute"/>
            <consortium name="Mycorrhizal Genomics Consortium"/>
            <person name="Kohler A."/>
            <person name="Kuo A."/>
            <person name="Nagy L.G."/>
            <person name="Floudas D."/>
            <person name="Copeland A."/>
            <person name="Barry K.W."/>
            <person name="Cichocki N."/>
            <person name="Veneault-Fourrey C."/>
            <person name="LaButti K."/>
            <person name="Lindquist E.A."/>
            <person name="Lipzen A."/>
            <person name="Lundell T."/>
            <person name="Morin E."/>
            <person name="Murat C."/>
            <person name="Riley R."/>
            <person name="Ohm R."/>
            <person name="Sun H."/>
            <person name="Tunlid A."/>
            <person name="Henrissat B."/>
            <person name="Grigoriev I.V."/>
            <person name="Hibbett D.S."/>
            <person name="Martin F."/>
        </authorList>
    </citation>
    <scope>NUCLEOTIDE SEQUENCE [LARGE SCALE GENOMIC DNA]</scope>
    <source>
        <strain evidence="11">h7</strain>
    </source>
</reference>
<evidence type="ECO:0000313" key="10">
    <source>
        <dbReference type="EMBL" id="KIM47618.1"/>
    </source>
</evidence>
<dbReference type="PANTHER" id="PTHR37016">
    <property type="match status" value="1"/>
</dbReference>
<dbReference type="SUPFAM" id="SSF55486">
    <property type="entry name" value="Metalloproteases ('zincins'), catalytic domain"/>
    <property type="match status" value="1"/>
</dbReference>
<dbReference type="Proteomes" id="UP000053424">
    <property type="component" value="Unassembled WGS sequence"/>
</dbReference>
<keyword evidence="6" id="KW-0862">Zinc</keyword>
<dbReference type="OrthoDB" id="412874at2759"/>
<evidence type="ECO:0000256" key="4">
    <source>
        <dbReference type="ARBA" id="ARBA00022723"/>
    </source>
</evidence>